<dbReference type="Pfam" id="PF03603">
    <property type="entry name" value="DNA_III_psi"/>
    <property type="match status" value="1"/>
</dbReference>
<dbReference type="RefSeq" id="WP_064598647.1">
    <property type="nucleotide sequence ID" value="NZ_CP134782.1"/>
</dbReference>
<dbReference type="GO" id="GO:0003887">
    <property type="term" value="F:DNA-directed DNA polymerase activity"/>
    <property type="evidence" value="ECO:0007669"/>
    <property type="project" value="UniProtKB-KW"/>
</dbReference>
<keyword evidence="1" id="KW-0548">Nucleotidyltransferase</keyword>
<comment type="function">
    <text evidence="1">Part of the beta sliding clamp loading complex, which hydrolyzes ATP to load the beta clamp onto primed DNA to form the DNA replication pre-initiation complex. DNA polymerase III is a complex, multichain enzyme responsible for most of the replicative synthesis in bacteria. This DNA polymerase also exhibits 3' to 5' exonuclease activity.</text>
</comment>
<dbReference type="PIRSF" id="PIRSF029225">
    <property type="entry name" value="DNA_pol_III_psi"/>
    <property type="match status" value="1"/>
</dbReference>
<dbReference type="AlphaFoldDB" id="A0A1B7L2C7"/>
<name>A0A1B7L2C7_9ENTR</name>
<dbReference type="GO" id="GO:0006260">
    <property type="term" value="P:DNA replication"/>
    <property type="evidence" value="ECO:0007669"/>
    <property type="project" value="UniProtKB-KW"/>
</dbReference>
<keyword evidence="1" id="KW-0239">DNA-directed DNA polymerase</keyword>
<reference evidence="3" key="1">
    <citation type="submission" date="2016-05" db="EMBL/GenBank/DDBJ databases">
        <authorList>
            <person name="Behera P."/>
            <person name="Vaishampayan P."/>
            <person name="Singh N."/>
            <person name="Raina V."/>
            <person name="Suar M."/>
            <person name="Pattnaik A."/>
            <person name="Rastogi G."/>
        </authorList>
    </citation>
    <scope>NUCLEOTIDE SEQUENCE [LARGE SCALE GENOMIC DNA]</scope>
    <source>
        <strain evidence="3">MP23</strain>
    </source>
</reference>
<dbReference type="OrthoDB" id="5682636at2"/>
<keyword evidence="1" id="KW-0235">DNA replication</keyword>
<dbReference type="STRING" id="1691903.A9B99_09660"/>
<dbReference type="GO" id="GO:0008408">
    <property type="term" value="F:3'-5' exonuclease activity"/>
    <property type="evidence" value="ECO:0007669"/>
    <property type="project" value="InterPro"/>
</dbReference>
<sequence>MTSRRDWQLQQLGITQWVLRRPGVLQGEVAITVPSAVRLLIVARPLPELHNPFIQDVLRSLQLSAEQVMLLSPERVGMLPSGSRCHTWWLGASCTVALPGVNLSSPGLDELYQDHQARQALWKQICQHEHDLFPDAG</sequence>
<dbReference type="InterPro" id="IPR036654">
    <property type="entry name" value="DNA_pol_III_psi_sf"/>
</dbReference>
<keyword evidence="1" id="KW-0808">Transferase</keyword>
<proteinExistence type="predicted"/>
<dbReference type="SUPFAM" id="SSF102220">
    <property type="entry name" value="DNA polymerase III psi subunit"/>
    <property type="match status" value="1"/>
</dbReference>
<comment type="caution">
    <text evidence="2">The sequence shown here is derived from an EMBL/GenBank/DDBJ whole genome shotgun (WGS) entry which is preliminary data.</text>
</comment>
<evidence type="ECO:0000256" key="1">
    <source>
        <dbReference type="PIRNR" id="PIRNR029225"/>
    </source>
</evidence>
<evidence type="ECO:0000313" key="3">
    <source>
        <dbReference type="Proteomes" id="UP000078225"/>
    </source>
</evidence>
<evidence type="ECO:0000313" key="2">
    <source>
        <dbReference type="EMBL" id="OAT76559.1"/>
    </source>
</evidence>
<dbReference type="InterPro" id="IPR004615">
    <property type="entry name" value="DNA_pol_III_psi"/>
</dbReference>
<gene>
    <name evidence="2" type="ORF">A9B99_09660</name>
</gene>
<dbReference type="Proteomes" id="UP000078225">
    <property type="component" value="Unassembled WGS sequence"/>
</dbReference>
<dbReference type="EMBL" id="LYRP01000022">
    <property type="protein sequence ID" value="OAT76559.1"/>
    <property type="molecule type" value="Genomic_DNA"/>
</dbReference>
<protein>
    <recommendedName>
        <fullName evidence="1">DNA polymerase III subunit psi</fullName>
    </recommendedName>
</protein>
<organism evidence="2 3">
    <name type="scientific">Mangrovibacter phragmitis</name>
    <dbReference type="NCBI Taxonomy" id="1691903"/>
    <lineage>
        <taxon>Bacteria</taxon>
        <taxon>Pseudomonadati</taxon>
        <taxon>Pseudomonadota</taxon>
        <taxon>Gammaproteobacteria</taxon>
        <taxon>Enterobacterales</taxon>
        <taxon>Enterobacteriaceae</taxon>
        <taxon>Mangrovibacter</taxon>
    </lineage>
</organism>
<dbReference type="Gene3D" id="3.40.50.10220">
    <property type="entry name" value="DNA polymerase III, psi subunit"/>
    <property type="match status" value="1"/>
</dbReference>
<accession>A0A1B7L2C7</accession>
<keyword evidence="3" id="KW-1185">Reference proteome</keyword>